<gene>
    <name evidence="3" type="ORF">Ddye_002268</name>
</gene>
<evidence type="ECO:0000256" key="1">
    <source>
        <dbReference type="SAM" id="MobiDB-lite"/>
    </source>
</evidence>
<protein>
    <submittedName>
        <fullName evidence="3">Uncharacterized protein</fullName>
    </submittedName>
</protein>
<comment type="caution">
    <text evidence="3">The sequence shown here is derived from an EMBL/GenBank/DDBJ whole genome shotgun (WGS) entry which is preliminary data.</text>
</comment>
<dbReference type="EMBL" id="JANJYI010000001">
    <property type="protein sequence ID" value="KAK2663694.1"/>
    <property type="molecule type" value="Genomic_DNA"/>
</dbReference>
<name>A0AAD9XQ63_9ROSI</name>
<sequence length="437" mass="49347">MWHGIRHQSRELRKWDKATCHLVTGLVNPKDKNSGKGANFEMGPWNTWKDEEDICCVTIDVIEKIKERDLDTDRIQSFMVIRCIPIVAGIRSPQKPILVINLGEINWEWLSSGMLTLGMRVISAIAVICIFAFKVGNMFPMKNKTHMRILMGGVKVSMEEVDGFLEGRVVLLEDGLSGCLDGDKDSEALADLSQIFMASRTDPQPSTQTVDTSDTSEGTSEEPTPIVEEPPDHKTPELQGELQHLIELSNWTLRDISLGEIHMFTHTALDKLCATQRVFTKMIRKGRKYDRTTSAKLIQQLRQIADEVHSDADIESIFSEQEDVNQPTTFMIQDSNDSSSSLETSDYSGPDLPSEAYQSTKKYSKPVPAIAYFDTGAHSTMMNPRVLPPEAWKEKSNEFLSVDGQIVITKLVSRKKIGIQFFPFMHLVDPRYWYSPS</sequence>
<feature type="region of interest" description="Disordered" evidence="1">
    <location>
        <begin position="325"/>
        <end position="360"/>
    </location>
</feature>
<reference evidence="3" key="1">
    <citation type="journal article" date="2023" name="Plant J.">
        <title>Genome sequences and population genomics provide insights into the demographic history, inbreeding, and mutation load of two 'living fossil' tree species of Dipteronia.</title>
        <authorList>
            <person name="Feng Y."/>
            <person name="Comes H.P."/>
            <person name="Chen J."/>
            <person name="Zhu S."/>
            <person name="Lu R."/>
            <person name="Zhang X."/>
            <person name="Li P."/>
            <person name="Qiu J."/>
            <person name="Olsen K.M."/>
            <person name="Qiu Y."/>
        </authorList>
    </citation>
    <scope>NUCLEOTIDE SEQUENCE</scope>
    <source>
        <strain evidence="3">KIB01</strain>
    </source>
</reference>
<evidence type="ECO:0000313" key="4">
    <source>
        <dbReference type="Proteomes" id="UP001280121"/>
    </source>
</evidence>
<feature type="transmembrane region" description="Helical" evidence="2">
    <location>
        <begin position="117"/>
        <end position="139"/>
    </location>
</feature>
<feature type="compositionally biased region" description="Polar residues" evidence="1">
    <location>
        <begin position="201"/>
        <end position="222"/>
    </location>
</feature>
<keyword evidence="2" id="KW-0472">Membrane</keyword>
<organism evidence="3 4">
    <name type="scientific">Dipteronia dyeriana</name>
    <dbReference type="NCBI Taxonomy" id="168575"/>
    <lineage>
        <taxon>Eukaryota</taxon>
        <taxon>Viridiplantae</taxon>
        <taxon>Streptophyta</taxon>
        <taxon>Embryophyta</taxon>
        <taxon>Tracheophyta</taxon>
        <taxon>Spermatophyta</taxon>
        <taxon>Magnoliopsida</taxon>
        <taxon>eudicotyledons</taxon>
        <taxon>Gunneridae</taxon>
        <taxon>Pentapetalae</taxon>
        <taxon>rosids</taxon>
        <taxon>malvids</taxon>
        <taxon>Sapindales</taxon>
        <taxon>Sapindaceae</taxon>
        <taxon>Hippocastanoideae</taxon>
        <taxon>Acereae</taxon>
        <taxon>Dipteronia</taxon>
    </lineage>
</organism>
<evidence type="ECO:0000313" key="3">
    <source>
        <dbReference type="EMBL" id="KAK2663694.1"/>
    </source>
</evidence>
<evidence type="ECO:0000256" key="2">
    <source>
        <dbReference type="SAM" id="Phobius"/>
    </source>
</evidence>
<accession>A0AAD9XQ63</accession>
<keyword evidence="2" id="KW-0812">Transmembrane</keyword>
<proteinExistence type="predicted"/>
<keyword evidence="4" id="KW-1185">Reference proteome</keyword>
<dbReference type="Proteomes" id="UP001280121">
    <property type="component" value="Unassembled WGS sequence"/>
</dbReference>
<feature type="compositionally biased region" description="Low complexity" evidence="1">
    <location>
        <begin position="334"/>
        <end position="348"/>
    </location>
</feature>
<keyword evidence="2" id="KW-1133">Transmembrane helix</keyword>
<feature type="region of interest" description="Disordered" evidence="1">
    <location>
        <begin position="200"/>
        <end position="236"/>
    </location>
</feature>
<dbReference type="AlphaFoldDB" id="A0AAD9XQ63"/>